<keyword evidence="4" id="KW-1185">Reference proteome</keyword>
<reference evidence="4" key="1">
    <citation type="journal article" date="2002" name="Science">
        <title>The draft genome of Ciona intestinalis: insights into chordate and vertebrate origins.</title>
        <authorList>
            <person name="Dehal P."/>
            <person name="Satou Y."/>
            <person name="Campbell R.K."/>
            <person name="Chapman J."/>
            <person name="Degnan B."/>
            <person name="De Tomaso A."/>
            <person name="Davidson B."/>
            <person name="Di Gregorio A."/>
            <person name="Gelpke M."/>
            <person name="Goodstein D.M."/>
            <person name="Harafuji N."/>
            <person name="Hastings K.E."/>
            <person name="Ho I."/>
            <person name="Hotta K."/>
            <person name="Huang W."/>
            <person name="Kawashima T."/>
            <person name="Lemaire P."/>
            <person name="Martinez D."/>
            <person name="Meinertzhagen I.A."/>
            <person name="Necula S."/>
            <person name="Nonaka M."/>
            <person name="Putnam N."/>
            <person name="Rash S."/>
            <person name="Saiga H."/>
            <person name="Satake M."/>
            <person name="Terry A."/>
            <person name="Yamada L."/>
            <person name="Wang H.G."/>
            <person name="Awazu S."/>
            <person name="Azumi K."/>
            <person name="Boore J."/>
            <person name="Branno M."/>
            <person name="Chin-Bow S."/>
            <person name="DeSantis R."/>
            <person name="Doyle S."/>
            <person name="Francino P."/>
            <person name="Keys D.N."/>
            <person name="Haga S."/>
            <person name="Hayashi H."/>
            <person name="Hino K."/>
            <person name="Imai K.S."/>
            <person name="Inaba K."/>
            <person name="Kano S."/>
            <person name="Kobayashi K."/>
            <person name="Kobayashi M."/>
            <person name="Lee B.I."/>
            <person name="Makabe K.W."/>
            <person name="Manohar C."/>
            <person name="Matassi G."/>
            <person name="Medina M."/>
            <person name="Mochizuki Y."/>
            <person name="Mount S."/>
            <person name="Morishita T."/>
            <person name="Miura S."/>
            <person name="Nakayama A."/>
            <person name="Nishizaka S."/>
            <person name="Nomoto H."/>
            <person name="Ohta F."/>
            <person name="Oishi K."/>
            <person name="Rigoutsos I."/>
            <person name="Sano M."/>
            <person name="Sasaki A."/>
            <person name="Sasakura Y."/>
            <person name="Shoguchi E."/>
            <person name="Shin-i T."/>
            <person name="Spagnuolo A."/>
            <person name="Stainier D."/>
            <person name="Suzuki M.M."/>
            <person name="Tassy O."/>
            <person name="Takatori N."/>
            <person name="Tokuoka M."/>
            <person name="Yagi K."/>
            <person name="Yoshizaki F."/>
            <person name="Wada S."/>
            <person name="Zhang C."/>
            <person name="Hyatt P.D."/>
            <person name="Larimer F."/>
            <person name="Detter C."/>
            <person name="Doggett N."/>
            <person name="Glavina T."/>
            <person name="Hawkins T."/>
            <person name="Richardson P."/>
            <person name="Lucas S."/>
            <person name="Kohara Y."/>
            <person name="Levine M."/>
            <person name="Satoh N."/>
            <person name="Rokhsar D.S."/>
        </authorList>
    </citation>
    <scope>NUCLEOTIDE SEQUENCE [LARGE SCALE GENOMIC DNA]</scope>
</reference>
<dbReference type="RefSeq" id="XP_026689606.1">
    <property type="nucleotide sequence ID" value="XM_026833805.1"/>
</dbReference>
<dbReference type="AlphaFoldDB" id="F6Y3X0"/>
<dbReference type="InParanoid" id="F6Y3X0"/>
<dbReference type="FunCoup" id="F6Y3X0">
    <property type="interactions" value="573"/>
</dbReference>
<organism evidence="3 4">
    <name type="scientific">Ciona intestinalis</name>
    <name type="common">Transparent sea squirt</name>
    <name type="synonym">Ascidia intestinalis</name>
    <dbReference type="NCBI Taxonomy" id="7719"/>
    <lineage>
        <taxon>Eukaryota</taxon>
        <taxon>Metazoa</taxon>
        <taxon>Chordata</taxon>
        <taxon>Tunicata</taxon>
        <taxon>Ascidiacea</taxon>
        <taxon>Phlebobranchia</taxon>
        <taxon>Cionidae</taxon>
        <taxon>Ciona</taxon>
    </lineage>
</organism>
<gene>
    <name evidence="3" type="primary">LOC100182246</name>
</gene>
<dbReference type="Proteomes" id="UP000008144">
    <property type="component" value="Chromosome 3"/>
</dbReference>
<proteinExistence type="inferred from homology"/>
<dbReference type="GO" id="GO:0005634">
    <property type="term" value="C:nucleus"/>
    <property type="evidence" value="ECO:0000318"/>
    <property type="project" value="GO_Central"/>
</dbReference>
<evidence type="ECO:0000256" key="2">
    <source>
        <dbReference type="SAM" id="MobiDB-lite"/>
    </source>
</evidence>
<feature type="region of interest" description="Disordered" evidence="2">
    <location>
        <begin position="534"/>
        <end position="588"/>
    </location>
</feature>
<reference evidence="3" key="2">
    <citation type="journal article" date="2008" name="Genome Biol.">
        <title>Improved genome assembly and evidence-based global gene model set for the chordate Ciona intestinalis: new insight into intron and operon populations.</title>
        <authorList>
            <person name="Satou Y."/>
            <person name="Mineta K."/>
            <person name="Ogasawara M."/>
            <person name="Sasakura Y."/>
            <person name="Shoguchi E."/>
            <person name="Ueno K."/>
            <person name="Yamada L."/>
            <person name="Matsumoto J."/>
            <person name="Wasserscheid J."/>
            <person name="Dewar K."/>
            <person name="Wiley G.B."/>
            <person name="Macmil S.L."/>
            <person name="Roe B.A."/>
            <person name="Zeller R.W."/>
            <person name="Hastings K.E."/>
            <person name="Lemaire P."/>
            <person name="Lindquist E."/>
            <person name="Endo T."/>
            <person name="Hotta K."/>
            <person name="Inaba K."/>
        </authorList>
    </citation>
    <scope>NUCLEOTIDE SEQUENCE [LARGE SCALE GENOMIC DNA]</scope>
    <source>
        <strain evidence="3">wild type</strain>
    </source>
</reference>
<protein>
    <submittedName>
        <fullName evidence="3">RNA polymerase I-specific transcription initiation factor RRN3</fullName>
    </submittedName>
</protein>
<dbReference type="PANTHER" id="PTHR12790:SF0">
    <property type="entry name" value="RNA POLYMERASE I-SPECIFIC TRANSCRIPTION INITIATION FACTOR RRN3-RELATED"/>
    <property type="match status" value="1"/>
</dbReference>
<dbReference type="STRING" id="7719.ENSCINP00000023432"/>
<name>F6Y3X0_CIOIN</name>
<dbReference type="GO" id="GO:0001042">
    <property type="term" value="F:RNA polymerase I core binding"/>
    <property type="evidence" value="ECO:0000318"/>
    <property type="project" value="GO_Central"/>
</dbReference>
<dbReference type="Ensembl" id="ENSCINT00000023678.2">
    <property type="protein sequence ID" value="ENSCINP00000023432.2"/>
    <property type="gene ID" value="ENSCING00000012588.2"/>
</dbReference>
<dbReference type="HOGENOM" id="CLU_010579_3_1_1"/>
<dbReference type="EMBL" id="EAAA01001818">
    <property type="status" value="NOT_ANNOTATED_CDS"/>
    <property type="molecule type" value="Genomic_DNA"/>
</dbReference>
<dbReference type="PANTHER" id="PTHR12790">
    <property type="entry name" value="TRANSCRIPTION INITIATION FACTOR IA RRN3"/>
    <property type="match status" value="1"/>
</dbReference>
<evidence type="ECO:0000313" key="4">
    <source>
        <dbReference type="Proteomes" id="UP000008144"/>
    </source>
</evidence>
<accession>A0A1W2WMH2</accession>
<reference evidence="3" key="3">
    <citation type="submission" date="2025-08" db="UniProtKB">
        <authorList>
            <consortium name="Ensembl"/>
        </authorList>
    </citation>
    <scope>IDENTIFICATION</scope>
</reference>
<dbReference type="GeneID" id="100182246"/>
<dbReference type="OMA" id="FKHFYAA"/>
<dbReference type="GO" id="GO:0001181">
    <property type="term" value="F:RNA polymerase I general transcription initiation factor activity"/>
    <property type="evidence" value="ECO:0000318"/>
    <property type="project" value="GO_Central"/>
</dbReference>
<sequence length="588" mass="68069">MTSIRRVKSLGKIGESKTVRFGGKISDALEKLKQGDTSNYHLVLQQLRDPNIKSSQIMDWFQEVTSLSHLLDQDQNEIVNALLKVRWMEREAEVVSTFRVFVVALVSANSVHLRRVIKSLTQNLIPDSKSNATQSNHPKVTMEDIFEQIHIVFKEILRIIPRASEPMLAVFSQGFPFIRKPNDSLIWYVKNLLFVTSYQPNMRSAILELVIKNLIDLDAVTHRHEIEMMENIEEIDDDEEISLFQMDEEMQENEEEIKMKHPLANKLDCAMHILFEYFYQVSYREGELQLQETRKLFREIVHIFDTAIMPVHQLIHVQFVVFYICSLKQSFVESFIEHCWQKVVNPNMPTIVRQTYICYIASLLARATYIPLSTVTACIDLMVGWAHSYLREVTEFISPDVYHCDITRHGTFYSICQATFYVIIFKHEDILKSKLGHKYFHTLNLQHLIVSPLNPLKACLSSVVSLFTSTMRQHQLVYCDTIVERNNRQMLPVVGMATLSVKNPLGSFFPFDPYLLKRSSTFIHPIYKVWEGRSPHCEDEDNDDPNKENIEDQGLFDEDDSGIKGSFSNQVPPSPLSPGFQHVTPSPY</sequence>
<dbReference type="OrthoDB" id="26970at2759"/>
<comment type="similarity">
    <text evidence="1">Belongs to the RRN3 family.</text>
</comment>
<dbReference type="InterPro" id="IPR007991">
    <property type="entry name" value="RNA_pol_I_trans_ini_fac_RRN3"/>
</dbReference>
<dbReference type="GeneTree" id="ENSGT00390000001488"/>
<evidence type="ECO:0000313" key="3">
    <source>
        <dbReference type="Ensembl" id="ENSCINP00000023432.2"/>
    </source>
</evidence>
<evidence type="ECO:0000256" key="1">
    <source>
        <dbReference type="ARBA" id="ARBA00010098"/>
    </source>
</evidence>
<dbReference type="Pfam" id="PF05327">
    <property type="entry name" value="RRN3"/>
    <property type="match status" value="1"/>
</dbReference>
<reference evidence="3" key="4">
    <citation type="submission" date="2025-09" db="UniProtKB">
        <authorList>
            <consortium name="Ensembl"/>
        </authorList>
    </citation>
    <scope>IDENTIFICATION</scope>
</reference>
<dbReference type="GO" id="GO:0006361">
    <property type="term" value="P:transcription initiation at RNA polymerase I promoter"/>
    <property type="evidence" value="ECO:0000318"/>
    <property type="project" value="GO_Central"/>
</dbReference>
<dbReference type="KEGG" id="cin:100182246"/>
<accession>F6Y3X0</accession>